<dbReference type="SUPFAM" id="SSF53822">
    <property type="entry name" value="Periplasmic binding protein-like I"/>
    <property type="match status" value="1"/>
</dbReference>
<accession>A0A1I4CYQ4</accession>
<dbReference type="PANTHER" id="PTHR30146:SF155">
    <property type="entry name" value="ALANINE RACEMASE"/>
    <property type="match status" value="1"/>
</dbReference>
<dbReference type="CDD" id="cd01392">
    <property type="entry name" value="HTH_LacI"/>
    <property type="match status" value="1"/>
</dbReference>
<evidence type="ECO:0000259" key="4">
    <source>
        <dbReference type="PROSITE" id="PS50932"/>
    </source>
</evidence>
<dbReference type="PROSITE" id="PS50932">
    <property type="entry name" value="HTH_LACI_2"/>
    <property type="match status" value="1"/>
</dbReference>
<organism evidence="5 6">
    <name type="scientific">Loktanella salsilacus</name>
    <dbReference type="NCBI Taxonomy" id="195913"/>
    <lineage>
        <taxon>Bacteria</taxon>
        <taxon>Pseudomonadati</taxon>
        <taxon>Pseudomonadota</taxon>
        <taxon>Alphaproteobacteria</taxon>
        <taxon>Rhodobacterales</taxon>
        <taxon>Roseobacteraceae</taxon>
        <taxon>Loktanella</taxon>
    </lineage>
</organism>
<keyword evidence="1" id="KW-0805">Transcription regulation</keyword>
<dbReference type="OrthoDB" id="234496at2"/>
<evidence type="ECO:0000256" key="2">
    <source>
        <dbReference type="ARBA" id="ARBA00023125"/>
    </source>
</evidence>
<keyword evidence="2" id="KW-0238">DNA-binding</keyword>
<dbReference type="Pfam" id="PF00532">
    <property type="entry name" value="Peripla_BP_1"/>
    <property type="match status" value="1"/>
</dbReference>
<dbReference type="PANTHER" id="PTHR30146">
    <property type="entry name" value="LACI-RELATED TRANSCRIPTIONAL REPRESSOR"/>
    <property type="match status" value="1"/>
</dbReference>
<name>A0A1I4CYQ4_9RHOB</name>
<evidence type="ECO:0000256" key="3">
    <source>
        <dbReference type="ARBA" id="ARBA00023163"/>
    </source>
</evidence>
<evidence type="ECO:0000313" key="6">
    <source>
        <dbReference type="Proteomes" id="UP000199550"/>
    </source>
</evidence>
<keyword evidence="3" id="KW-0804">Transcription</keyword>
<evidence type="ECO:0000313" key="5">
    <source>
        <dbReference type="EMBL" id="SFK85913.1"/>
    </source>
</evidence>
<dbReference type="Pfam" id="PF00356">
    <property type="entry name" value="LacI"/>
    <property type="match status" value="1"/>
</dbReference>
<gene>
    <name evidence="5" type="ORF">SAMN04488004_10379</name>
</gene>
<dbReference type="AlphaFoldDB" id="A0A1I4CYQ4"/>
<feature type="domain" description="HTH lacI-type" evidence="4">
    <location>
        <begin position="2"/>
        <end position="56"/>
    </location>
</feature>
<dbReference type="InterPro" id="IPR010982">
    <property type="entry name" value="Lambda_DNA-bd_dom_sf"/>
</dbReference>
<sequence>MVTLKDISRDVGLSITQVSRALGGHTDVNAATRERVQLAATRLGYRPNAIARSLKTGRSGIVAMIVAGSRDPDSNAHLFEIVMGLSAEISALGLQFVLHVGQPGADVVKLHTELYRSGGIDGFVIIGPSPADPRIKCLTDLGAPFIVHGRDPEQPHPFVDIDNFDVGRTMADHLLSLGHRRIAFLNGPLSEFFAIQRQRGVDAAFAAHGLSVDPALMRSITMIEPQGRSAARDLLQLDNPPTAIIAGNTMIARGVYHAAADAGVSIPGDLSVLAHDDGLELFPAAGFEPPLGGTSAHLSAAWISLSADLKQIIAASKTPMHNRILDLTFDKGSATQSILVDRSMPVGP</sequence>
<dbReference type="Gene3D" id="3.40.50.2300">
    <property type="match status" value="2"/>
</dbReference>
<evidence type="ECO:0000256" key="1">
    <source>
        <dbReference type="ARBA" id="ARBA00023015"/>
    </source>
</evidence>
<dbReference type="RefSeq" id="WP_090185586.1">
    <property type="nucleotide sequence ID" value="NZ_FOTF01000003.1"/>
</dbReference>
<dbReference type="InterPro" id="IPR001761">
    <property type="entry name" value="Peripla_BP/Lac1_sug-bd_dom"/>
</dbReference>
<dbReference type="SUPFAM" id="SSF47413">
    <property type="entry name" value="lambda repressor-like DNA-binding domains"/>
    <property type="match status" value="1"/>
</dbReference>
<keyword evidence="6" id="KW-1185">Reference proteome</keyword>
<dbReference type="Proteomes" id="UP000199550">
    <property type="component" value="Unassembled WGS sequence"/>
</dbReference>
<dbReference type="STRING" id="195913.SAMN04488004_10379"/>
<proteinExistence type="predicted"/>
<dbReference type="InterPro" id="IPR000843">
    <property type="entry name" value="HTH_LacI"/>
</dbReference>
<dbReference type="SMART" id="SM00354">
    <property type="entry name" value="HTH_LACI"/>
    <property type="match status" value="1"/>
</dbReference>
<protein>
    <submittedName>
        <fullName evidence="5">Transcriptional regulator, LacI family</fullName>
    </submittedName>
</protein>
<dbReference type="GO" id="GO:0000976">
    <property type="term" value="F:transcription cis-regulatory region binding"/>
    <property type="evidence" value="ECO:0007669"/>
    <property type="project" value="TreeGrafter"/>
</dbReference>
<dbReference type="EMBL" id="FOTF01000003">
    <property type="protein sequence ID" value="SFK85913.1"/>
    <property type="molecule type" value="Genomic_DNA"/>
</dbReference>
<dbReference type="Gene3D" id="1.10.260.40">
    <property type="entry name" value="lambda repressor-like DNA-binding domains"/>
    <property type="match status" value="1"/>
</dbReference>
<dbReference type="InterPro" id="IPR028082">
    <property type="entry name" value="Peripla_BP_I"/>
</dbReference>
<reference evidence="5 6" key="1">
    <citation type="submission" date="2016-10" db="EMBL/GenBank/DDBJ databases">
        <authorList>
            <person name="de Groot N.N."/>
        </authorList>
    </citation>
    <scope>NUCLEOTIDE SEQUENCE [LARGE SCALE GENOMIC DNA]</scope>
    <source>
        <strain evidence="5 6">DSM 16199</strain>
    </source>
</reference>
<dbReference type="GO" id="GO:0003700">
    <property type="term" value="F:DNA-binding transcription factor activity"/>
    <property type="evidence" value="ECO:0007669"/>
    <property type="project" value="TreeGrafter"/>
</dbReference>